<comment type="caution">
    <text evidence="2">The sequence shown here is derived from an EMBL/GenBank/DDBJ whole genome shotgun (WGS) entry which is preliminary data.</text>
</comment>
<dbReference type="PANTHER" id="PTHR21310">
    <property type="entry name" value="AMINOGLYCOSIDE PHOSPHOTRANSFERASE-RELATED-RELATED"/>
    <property type="match status" value="1"/>
</dbReference>
<sequence>MTVDIDVPLVRRLLAAQCPQWSDLAVAPVAKPGWDNMTFRVGDRLSIRLPRYPRWEEQVTREQRWLPVLAPHLPLAVPTPVFQGEPGEGYPFPWSIIEWLDGEDAVGFTPTEDSVLALAGFFRALRAIDATGGPPPQWSNGFRGVAVADERDSAIVAERLRPKLEALTGLTDVDGLTAVREAGLAAPAWSHPPVWVHGDPAPGNLLVRDGRLVAVIDFGTVAVGDPACDLIAAWASVPARHRAAYREALGVDDATWARGRVWGMTATLPTPEDFTTDPAGAHRRVAELLDDAQADATA</sequence>
<name>W7IY60_9PSEU</name>
<reference evidence="2 3" key="1">
    <citation type="journal article" date="2014" name="Genome Announc.">
        <title>Draft Genome Sequence of the Antitrypanosomally Active Sponge-Associated Bacterium Actinokineospora sp. Strain EG49.</title>
        <authorList>
            <person name="Harjes J."/>
            <person name="Ryu T."/>
            <person name="Abdelmohsen U.R."/>
            <person name="Moitinho-Silva L."/>
            <person name="Horn H."/>
            <person name="Ravasi T."/>
            <person name="Hentschel U."/>
        </authorList>
    </citation>
    <scope>NUCLEOTIDE SEQUENCE [LARGE SCALE GENOMIC DNA]</scope>
    <source>
        <strain evidence="2 3">EG49</strain>
    </source>
</reference>
<dbReference type="EMBL" id="AYXG01000223">
    <property type="protein sequence ID" value="EWC58984.1"/>
    <property type="molecule type" value="Genomic_DNA"/>
</dbReference>
<feature type="domain" description="Aminoglycoside phosphotransferase" evidence="1">
    <location>
        <begin position="32"/>
        <end position="261"/>
    </location>
</feature>
<evidence type="ECO:0000259" key="1">
    <source>
        <dbReference type="Pfam" id="PF01636"/>
    </source>
</evidence>
<keyword evidence="3" id="KW-1185">Reference proteome</keyword>
<gene>
    <name evidence="2" type="ORF">UO65_5718</name>
</gene>
<dbReference type="Gene3D" id="3.30.200.20">
    <property type="entry name" value="Phosphorylase Kinase, domain 1"/>
    <property type="match status" value="1"/>
</dbReference>
<dbReference type="SUPFAM" id="SSF56112">
    <property type="entry name" value="Protein kinase-like (PK-like)"/>
    <property type="match status" value="1"/>
</dbReference>
<organism evidence="2 3">
    <name type="scientific">Actinokineospora spheciospongiae</name>
    <dbReference type="NCBI Taxonomy" id="909613"/>
    <lineage>
        <taxon>Bacteria</taxon>
        <taxon>Bacillati</taxon>
        <taxon>Actinomycetota</taxon>
        <taxon>Actinomycetes</taxon>
        <taxon>Pseudonocardiales</taxon>
        <taxon>Pseudonocardiaceae</taxon>
        <taxon>Actinokineospora</taxon>
    </lineage>
</organism>
<evidence type="ECO:0000313" key="2">
    <source>
        <dbReference type="EMBL" id="EWC58984.1"/>
    </source>
</evidence>
<dbReference type="OrthoDB" id="9797603at2"/>
<dbReference type="GO" id="GO:0016740">
    <property type="term" value="F:transferase activity"/>
    <property type="evidence" value="ECO:0007669"/>
    <property type="project" value="UniProtKB-KW"/>
</dbReference>
<dbReference type="InterPro" id="IPR051678">
    <property type="entry name" value="AGP_Transferase"/>
</dbReference>
<dbReference type="STRING" id="909613.UO65_5718"/>
<dbReference type="AlphaFoldDB" id="W7IY60"/>
<dbReference type="Pfam" id="PF01636">
    <property type="entry name" value="APH"/>
    <property type="match status" value="1"/>
</dbReference>
<keyword evidence="2" id="KW-0808">Transferase</keyword>
<dbReference type="InterPro" id="IPR002575">
    <property type="entry name" value="Aminoglycoside_PTrfase"/>
</dbReference>
<evidence type="ECO:0000313" key="3">
    <source>
        <dbReference type="Proteomes" id="UP000019277"/>
    </source>
</evidence>
<accession>W7IY60</accession>
<dbReference type="CDD" id="cd05155">
    <property type="entry name" value="APH_ChoK_like_1"/>
    <property type="match status" value="1"/>
</dbReference>
<dbReference type="Proteomes" id="UP000019277">
    <property type="component" value="Unassembled WGS sequence"/>
</dbReference>
<dbReference type="PATRIC" id="fig|909613.9.peg.5717"/>
<proteinExistence type="predicted"/>
<dbReference type="InterPro" id="IPR011009">
    <property type="entry name" value="Kinase-like_dom_sf"/>
</dbReference>
<dbReference type="PANTHER" id="PTHR21310:SF42">
    <property type="entry name" value="BIFUNCTIONAL AAC_APH"/>
    <property type="match status" value="1"/>
</dbReference>
<dbReference type="Gene3D" id="3.90.1200.10">
    <property type="match status" value="1"/>
</dbReference>
<dbReference type="eggNOG" id="COG3173">
    <property type="taxonomic scope" value="Bacteria"/>
</dbReference>
<protein>
    <submittedName>
        <fullName evidence="2">Aminoglycoside phosphotransferase</fullName>
    </submittedName>
</protein>
<dbReference type="RefSeq" id="WP_035288445.1">
    <property type="nucleotide sequence ID" value="NZ_AYXG01000223.1"/>
</dbReference>